<reference evidence="4 5" key="1">
    <citation type="submission" date="2018-08" db="EMBL/GenBank/DDBJ databases">
        <title>A genome reference for cultivated species of the human gut microbiota.</title>
        <authorList>
            <person name="Zou Y."/>
            <person name="Xue W."/>
            <person name="Luo G."/>
        </authorList>
    </citation>
    <scope>NUCLEOTIDE SEQUENCE [LARGE SCALE GENOMIC DNA]</scope>
    <source>
        <strain evidence="1 4">AF14-49</strain>
        <strain evidence="3 5">AF34-33</strain>
        <strain evidence="2 6">OF02-7</strain>
    </source>
</reference>
<dbReference type="Proteomes" id="UP000283589">
    <property type="component" value="Unassembled WGS sequence"/>
</dbReference>
<comment type="caution">
    <text evidence="2">The sequence shown here is derived from an EMBL/GenBank/DDBJ whole genome shotgun (WGS) entry which is preliminary data.</text>
</comment>
<gene>
    <name evidence="1" type="ORF">DWW18_17910</name>
    <name evidence="3" type="ORF">DWZ68_15425</name>
    <name evidence="2" type="ORF">DXA50_16490</name>
</gene>
<dbReference type="RefSeq" id="WP_117775548.1">
    <property type="nucleotide sequence ID" value="NZ_CABJDM010000027.1"/>
</dbReference>
<dbReference type="EMBL" id="QRZA01000035">
    <property type="protein sequence ID" value="RGV31310.1"/>
    <property type="molecule type" value="Genomic_DNA"/>
</dbReference>
<name>A0A413IJC5_9BACT</name>
<dbReference type="Proteomes" id="UP000286063">
    <property type="component" value="Unassembled WGS sequence"/>
</dbReference>
<sequence>MKKNFRINVLVSYTEHVNINQYRQPILNILTNLAWLYRLEYAISTSHNFGLDKGDADLIYFRSTKETKISKKELDTLIYDVFRNGLSFFYEGVEVGRQLYKLLPQYPFPDEYCKPLNYPYTEVHNGKKVTLCVAVEALQNLLNEEDLQDTDVSSL</sequence>
<dbReference type="AlphaFoldDB" id="A0A413IJC5"/>
<dbReference type="EMBL" id="QSCR01000037">
    <property type="protein sequence ID" value="RGY13321.1"/>
    <property type="molecule type" value="Genomic_DNA"/>
</dbReference>
<evidence type="ECO:0000313" key="4">
    <source>
        <dbReference type="Proteomes" id="UP000283589"/>
    </source>
</evidence>
<accession>A0A413IJC5</accession>
<evidence type="ECO:0000313" key="6">
    <source>
        <dbReference type="Proteomes" id="UP000286063"/>
    </source>
</evidence>
<organism evidence="2 6">
    <name type="scientific">Butyricimonas virosa</name>
    <dbReference type="NCBI Taxonomy" id="544645"/>
    <lineage>
        <taxon>Bacteria</taxon>
        <taxon>Pseudomonadati</taxon>
        <taxon>Bacteroidota</taxon>
        <taxon>Bacteroidia</taxon>
        <taxon>Bacteroidales</taxon>
        <taxon>Odoribacteraceae</taxon>
        <taxon>Butyricimonas</taxon>
    </lineage>
</organism>
<proteinExistence type="predicted"/>
<evidence type="ECO:0000313" key="1">
    <source>
        <dbReference type="EMBL" id="RGV31310.1"/>
    </source>
</evidence>
<evidence type="ECO:0000313" key="3">
    <source>
        <dbReference type="EMBL" id="RHM40813.1"/>
    </source>
</evidence>
<dbReference type="Proteomes" id="UP000286038">
    <property type="component" value="Unassembled WGS sequence"/>
</dbReference>
<evidence type="ECO:0000313" key="5">
    <source>
        <dbReference type="Proteomes" id="UP000286038"/>
    </source>
</evidence>
<dbReference type="OrthoDB" id="1094279at2"/>
<evidence type="ECO:0000313" key="2">
    <source>
        <dbReference type="EMBL" id="RGY13321.1"/>
    </source>
</evidence>
<dbReference type="EMBL" id="QRPV01000027">
    <property type="protein sequence ID" value="RHM40813.1"/>
    <property type="molecule type" value="Genomic_DNA"/>
</dbReference>
<protein>
    <submittedName>
        <fullName evidence="2">Uncharacterized protein</fullName>
    </submittedName>
</protein>